<dbReference type="Gene3D" id="1.20.1540.10">
    <property type="entry name" value="Rhomboid-like"/>
    <property type="match status" value="1"/>
</dbReference>
<dbReference type="InterPro" id="IPR022764">
    <property type="entry name" value="Peptidase_S54_rhomboid_dom"/>
</dbReference>
<keyword evidence="3 5" id="KW-1133">Transmembrane helix</keyword>
<evidence type="ECO:0000259" key="6">
    <source>
        <dbReference type="Pfam" id="PF01694"/>
    </source>
</evidence>
<dbReference type="EMBL" id="JYIU01000042">
    <property type="protein sequence ID" value="KJL20929.1"/>
    <property type="molecule type" value="Genomic_DNA"/>
</dbReference>
<dbReference type="SUPFAM" id="SSF144091">
    <property type="entry name" value="Rhomboid-like"/>
    <property type="match status" value="1"/>
</dbReference>
<protein>
    <submittedName>
        <fullName evidence="7">Rhomboid family protein</fullName>
    </submittedName>
</protein>
<dbReference type="Proteomes" id="UP000033572">
    <property type="component" value="Unassembled WGS sequence"/>
</dbReference>
<feature type="transmembrane region" description="Helical" evidence="5">
    <location>
        <begin position="120"/>
        <end position="137"/>
    </location>
</feature>
<gene>
    <name evidence="7" type="ORF">RN50_01892</name>
</gene>
<keyword evidence="4 5" id="KW-0472">Membrane</keyword>
<evidence type="ECO:0000256" key="2">
    <source>
        <dbReference type="ARBA" id="ARBA00022692"/>
    </source>
</evidence>
<comment type="subcellular location">
    <subcellularLocation>
        <location evidence="1">Membrane</location>
        <topology evidence="1">Multi-pass membrane protein</topology>
    </subcellularLocation>
</comment>
<evidence type="ECO:0000256" key="5">
    <source>
        <dbReference type="SAM" id="Phobius"/>
    </source>
</evidence>
<feature type="transmembrane region" description="Helical" evidence="5">
    <location>
        <begin position="149"/>
        <end position="171"/>
    </location>
</feature>
<accession>A0A0F0KKG0</accession>
<dbReference type="RefSeq" id="WP_244268189.1">
    <property type="nucleotide sequence ID" value="NZ_CP031425.1"/>
</dbReference>
<organism evidence="7 8">
    <name type="scientific">Microbacterium foliorum</name>
    <dbReference type="NCBI Taxonomy" id="104336"/>
    <lineage>
        <taxon>Bacteria</taxon>
        <taxon>Bacillati</taxon>
        <taxon>Actinomycetota</taxon>
        <taxon>Actinomycetes</taxon>
        <taxon>Micrococcales</taxon>
        <taxon>Microbacteriaceae</taxon>
        <taxon>Microbacterium</taxon>
    </lineage>
</organism>
<dbReference type="GO" id="GO:0004252">
    <property type="term" value="F:serine-type endopeptidase activity"/>
    <property type="evidence" value="ECO:0007669"/>
    <property type="project" value="InterPro"/>
</dbReference>
<reference evidence="7 8" key="1">
    <citation type="submission" date="2015-02" db="EMBL/GenBank/DDBJ databases">
        <title>Draft genome sequences of ten Microbacterium spp. with emphasis on heavy metal contaminated environments.</title>
        <authorList>
            <person name="Corretto E."/>
        </authorList>
    </citation>
    <scope>NUCLEOTIDE SEQUENCE [LARGE SCALE GENOMIC DNA]</scope>
    <source>
        <strain evidence="7 8">DSM 12966</strain>
    </source>
</reference>
<dbReference type="AlphaFoldDB" id="A0A0F0KKG0"/>
<evidence type="ECO:0000256" key="3">
    <source>
        <dbReference type="ARBA" id="ARBA00022989"/>
    </source>
</evidence>
<sequence length="211" mass="21728">MTGPDVIRTADSPRSRAFGRFASPLLLVAVMWIIQAADAVLPGSFTGFGLRSWDPAGLGGIVVGPLLHADWAHLIGNTVPLLVLGCLVAVEGARRFWAVTAFAAVIGGLGTWVVNTPGALTVGASGLVFGYFGYTIMRVFAPGRISHRVLYAVIAIIVIGLYGGSMLAGVVGVREGVSWQAHLFGAIGGALAALIGRRPVARARAGGVLDA</sequence>
<dbReference type="PATRIC" id="fig|104336.4.peg.1932"/>
<feature type="transmembrane region" description="Helical" evidence="5">
    <location>
        <begin position="96"/>
        <end position="114"/>
    </location>
</feature>
<feature type="transmembrane region" description="Helical" evidence="5">
    <location>
        <begin position="71"/>
        <end position="89"/>
    </location>
</feature>
<keyword evidence="8" id="KW-1185">Reference proteome</keyword>
<comment type="caution">
    <text evidence="7">The sequence shown here is derived from an EMBL/GenBank/DDBJ whole genome shotgun (WGS) entry which is preliminary data.</text>
</comment>
<dbReference type="GeneID" id="94445269"/>
<evidence type="ECO:0000256" key="4">
    <source>
        <dbReference type="ARBA" id="ARBA00023136"/>
    </source>
</evidence>
<name>A0A0F0KKG0_9MICO</name>
<evidence type="ECO:0000256" key="1">
    <source>
        <dbReference type="ARBA" id="ARBA00004141"/>
    </source>
</evidence>
<keyword evidence="2 5" id="KW-0812">Transmembrane</keyword>
<evidence type="ECO:0000313" key="8">
    <source>
        <dbReference type="Proteomes" id="UP000033572"/>
    </source>
</evidence>
<dbReference type="Pfam" id="PF01694">
    <property type="entry name" value="Rhomboid"/>
    <property type="match status" value="1"/>
</dbReference>
<dbReference type="PANTHER" id="PTHR43066">
    <property type="entry name" value="RHOMBOID-RELATED PROTEIN"/>
    <property type="match status" value="1"/>
</dbReference>
<proteinExistence type="predicted"/>
<evidence type="ECO:0000313" key="7">
    <source>
        <dbReference type="EMBL" id="KJL20929.1"/>
    </source>
</evidence>
<feature type="transmembrane region" description="Helical" evidence="5">
    <location>
        <begin position="177"/>
        <end position="195"/>
    </location>
</feature>
<dbReference type="InterPro" id="IPR035952">
    <property type="entry name" value="Rhomboid-like_sf"/>
</dbReference>
<dbReference type="GO" id="GO:0016020">
    <property type="term" value="C:membrane"/>
    <property type="evidence" value="ECO:0007669"/>
    <property type="project" value="UniProtKB-SubCell"/>
</dbReference>
<feature type="domain" description="Peptidase S54 rhomboid" evidence="6">
    <location>
        <begin position="63"/>
        <end position="197"/>
    </location>
</feature>
<feature type="transmembrane region" description="Helical" evidence="5">
    <location>
        <begin position="21"/>
        <end position="41"/>
    </location>
</feature>